<dbReference type="Gene3D" id="2.130.10.10">
    <property type="entry name" value="YVTN repeat-like/Quinoprotein amine dehydrogenase"/>
    <property type="match status" value="1"/>
</dbReference>
<comment type="similarity">
    <text evidence="7">Belongs to the WD repeat peroxin-7 family.</text>
</comment>
<dbReference type="RefSeq" id="XP_066068291.1">
    <property type="nucleotide sequence ID" value="XM_066212194.1"/>
</dbReference>
<protein>
    <recommendedName>
        <fullName evidence="8">Peroxin-7</fullName>
    </recommendedName>
</protein>
<dbReference type="InterPro" id="IPR015943">
    <property type="entry name" value="WD40/YVTN_repeat-like_dom_sf"/>
</dbReference>
<name>A0A1E3IAP0_9TREE</name>
<dbReference type="Pfam" id="PF00400">
    <property type="entry name" value="WD40"/>
    <property type="match status" value="2"/>
</dbReference>
<evidence type="ECO:0000256" key="2">
    <source>
        <dbReference type="ARBA" id="ARBA00004514"/>
    </source>
</evidence>
<dbReference type="GeneID" id="91086985"/>
<evidence type="ECO:0000256" key="8">
    <source>
        <dbReference type="ARBA" id="ARBA00032565"/>
    </source>
</evidence>
<organism evidence="9 10">
    <name type="scientific">Cryptococcus depauperatus CBS 7841</name>
    <dbReference type="NCBI Taxonomy" id="1295531"/>
    <lineage>
        <taxon>Eukaryota</taxon>
        <taxon>Fungi</taxon>
        <taxon>Dikarya</taxon>
        <taxon>Basidiomycota</taxon>
        <taxon>Agaricomycotina</taxon>
        <taxon>Tremellomycetes</taxon>
        <taxon>Tremellales</taxon>
        <taxon>Cryptococcaceae</taxon>
        <taxon>Cryptococcus</taxon>
    </lineage>
</organism>
<dbReference type="GO" id="GO:0016558">
    <property type="term" value="P:protein import into peroxisome matrix"/>
    <property type="evidence" value="ECO:0007669"/>
    <property type="project" value="InterPro"/>
</dbReference>
<dbReference type="VEuPathDB" id="FungiDB:L203_04577"/>
<dbReference type="KEGG" id="cdep:91086985"/>
<proteinExistence type="inferred from homology"/>
<dbReference type="InterPro" id="IPR044536">
    <property type="entry name" value="PEX7"/>
</dbReference>
<evidence type="ECO:0000256" key="3">
    <source>
        <dbReference type="ARBA" id="ARBA00022448"/>
    </source>
</evidence>
<dbReference type="OrthoDB" id="273771at2759"/>
<dbReference type="PANTHER" id="PTHR46027">
    <property type="entry name" value="PEROXISOMAL TARGETING SIGNAL 2 RECEPTOR"/>
    <property type="match status" value="1"/>
</dbReference>
<dbReference type="PANTHER" id="PTHR46027:SF1">
    <property type="entry name" value="PEROXISOMAL TARGETING SIGNAL 2 RECEPTOR"/>
    <property type="match status" value="1"/>
</dbReference>
<dbReference type="GO" id="GO:0005053">
    <property type="term" value="F:peroxisome matrix targeting signal-2 binding"/>
    <property type="evidence" value="ECO:0007669"/>
    <property type="project" value="InterPro"/>
</dbReference>
<dbReference type="Proteomes" id="UP000094043">
    <property type="component" value="Chromosome 3"/>
</dbReference>
<keyword evidence="3" id="KW-0813">Transport</keyword>
<keyword evidence="6" id="KW-0576">Peroxisome</keyword>
<evidence type="ECO:0000256" key="6">
    <source>
        <dbReference type="ARBA" id="ARBA00023140"/>
    </source>
</evidence>
<reference evidence="9" key="3">
    <citation type="submission" date="2024-01" db="EMBL/GenBank/DDBJ databases">
        <authorList>
            <person name="Coelho M.A."/>
            <person name="David-Palma M."/>
            <person name="Shea T."/>
            <person name="Sun S."/>
            <person name="Cuomo C.A."/>
            <person name="Heitman J."/>
        </authorList>
    </citation>
    <scope>NUCLEOTIDE SEQUENCE</scope>
    <source>
        <strain evidence="9">CBS 7841</strain>
    </source>
</reference>
<dbReference type="SMART" id="SM00320">
    <property type="entry name" value="WD40"/>
    <property type="match status" value="6"/>
</dbReference>
<dbReference type="InterPro" id="IPR036322">
    <property type="entry name" value="WD40_repeat_dom_sf"/>
</dbReference>
<accession>A0A1E3IAP0</accession>
<reference evidence="9" key="1">
    <citation type="submission" date="2016-06" db="EMBL/GenBank/DDBJ databases">
        <authorList>
            <person name="Cuomo C."/>
            <person name="Litvintseva A."/>
            <person name="Heitman J."/>
            <person name="Chen Y."/>
            <person name="Sun S."/>
            <person name="Springer D."/>
            <person name="Dromer F."/>
            <person name="Young S."/>
            <person name="Zeng Q."/>
            <person name="Chapman S."/>
            <person name="Gujja S."/>
            <person name="Saif S."/>
            <person name="Birren B."/>
        </authorList>
    </citation>
    <scope>NUCLEOTIDE SEQUENCE</scope>
    <source>
        <strain evidence="9">CBS 7841</strain>
    </source>
</reference>
<evidence type="ECO:0000256" key="1">
    <source>
        <dbReference type="ARBA" id="ARBA00004253"/>
    </source>
</evidence>
<dbReference type="EMBL" id="CP143786">
    <property type="protein sequence ID" value="WVN87591.1"/>
    <property type="molecule type" value="Genomic_DNA"/>
</dbReference>
<dbReference type="InterPro" id="IPR001680">
    <property type="entry name" value="WD40_rpt"/>
</dbReference>
<keyword evidence="4" id="KW-0963">Cytoplasm</keyword>
<evidence type="ECO:0000313" key="10">
    <source>
        <dbReference type="Proteomes" id="UP000094043"/>
    </source>
</evidence>
<evidence type="ECO:0000313" key="9">
    <source>
        <dbReference type="EMBL" id="WVN87591.1"/>
    </source>
</evidence>
<keyword evidence="10" id="KW-1185">Reference proteome</keyword>
<comment type="subcellular location">
    <subcellularLocation>
        <location evidence="2">Cytoplasm</location>
        <location evidence="2">Cytosol</location>
    </subcellularLocation>
    <subcellularLocation>
        <location evidence="1">Peroxisome matrix</location>
    </subcellularLocation>
</comment>
<gene>
    <name evidence="9" type="ORF">L203_102774</name>
</gene>
<reference evidence="9" key="2">
    <citation type="journal article" date="2022" name="Elife">
        <title>Obligate sexual reproduction of a homothallic fungus closely related to the Cryptococcus pathogenic species complex.</title>
        <authorList>
            <person name="Passer A.R."/>
            <person name="Clancey S.A."/>
            <person name="Shea T."/>
            <person name="David-Palma M."/>
            <person name="Averette A.F."/>
            <person name="Boekhout T."/>
            <person name="Porcel B.M."/>
            <person name="Nowrousian M."/>
            <person name="Cuomo C.A."/>
            <person name="Sun S."/>
            <person name="Heitman J."/>
            <person name="Coelho M.A."/>
        </authorList>
    </citation>
    <scope>NUCLEOTIDE SEQUENCE</scope>
    <source>
        <strain evidence="9">CBS 7841</strain>
    </source>
</reference>
<dbReference type="SUPFAM" id="SSF50978">
    <property type="entry name" value="WD40 repeat-like"/>
    <property type="match status" value="1"/>
</dbReference>
<keyword evidence="5" id="KW-0653">Protein transport</keyword>
<dbReference type="GO" id="GO:0005782">
    <property type="term" value="C:peroxisomal matrix"/>
    <property type="evidence" value="ECO:0007669"/>
    <property type="project" value="UniProtKB-SubCell"/>
</dbReference>
<dbReference type="PROSITE" id="PS50082">
    <property type="entry name" value="WD_REPEATS_2"/>
    <property type="match status" value="2"/>
</dbReference>
<sequence>MPYLSLQTPSFSHNNISFSPFFEDTLALASGTNFSLIGNGRIHIVKMSGEAPGGVGIERFWDTQEGAFDVAWNERHENQVAAALGNGAVKLFDMTLKDLPIQAWHEHSAEVSSIEWNNLDKTLFCTCSWDQSIKIWTPDRTTSVLTIPTLGGQLHSCQWSPNSPSVLALASSQGFIRLYDTRHPPSSSSLLEIRPQRGEVLSCDFNKYTPNLLAFATKDGSICTADLRNVMQDEQSMRGIGMIGKGKLGARKVRWDPHLANRLVSGGYDMSVRVWQNDPQPSRQIYAHDAHTEFVLGVEWGLFDPGLIASAGWDGALHLYRL</sequence>
<dbReference type="AlphaFoldDB" id="A0A1E3IAP0"/>
<dbReference type="GO" id="GO:0005829">
    <property type="term" value="C:cytosol"/>
    <property type="evidence" value="ECO:0007669"/>
    <property type="project" value="UniProtKB-SubCell"/>
</dbReference>
<evidence type="ECO:0000256" key="4">
    <source>
        <dbReference type="ARBA" id="ARBA00022490"/>
    </source>
</evidence>
<evidence type="ECO:0000256" key="7">
    <source>
        <dbReference type="ARBA" id="ARBA00024017"/>
    </source>
</evidence>
<evidence type="ECO:0000256" key="5">
    <source>
        <dbReference type="ARBA" id="ARBA00022927"/>
    </source>
</evidence>